<keyword evidence="7" id="KW-1005">Bacterial flagellum biogenesis</keyword>
<dbReference type="KEGG" id="mei:Msip34_0758"/>
<comment type="function">
    <text evidence="1">Needed for flagellar regrowth and assembly.</text>
</comment>
<dbReference type="PANTHER" id="PTHR34982:SF1">
    <property type="entry name" value="FLAGELLAR ASSEMBLY PROTEIN FLIH"/>
    <property type="match status" value="1"/>
</dbReference>
<gene>
    <name evidence="13" type="ordered locus">Msip34_0758</name>
</gene>
<dbReference type="Proteomes" id="UP000002743">
    <property type="component" value="Chromosome"/>
</dbReference>
<keyword evidence="13" id="KW-0966">Cell projection</keyword>
<evidence type="ECO:0000259" key="12">
    <source>
        <dbReference type="Pfam" id="PF02108"/>
    </source>
</evidence>
<organism evidence="13 14">
    <name type="scientific">Methylovorus glucosotrophus (strain SIP3-4)</name>
    <dbReference type="NCBI Taxonomy" id="582744"/>
    <lineage>
        <taxon>Bacteria</taxon>
        <taxon>Pseudomonadati</taxon>
        <taxon>Pseudomonadota</taxon>
        <taxon>Betaproteobacteria</taxon>
        <taxon>Nitrosomonadales</taxon>
        <taxon>Methylophilaceae</taxon>
        <taxon>Methylovorus</taxon>
    </lineage>
</organism>
<evidence type="ECO:0000256" key="1">
    <source>
        <dbReference type="ARBA" id="ARBA00003041"/>
    </source>
</evidence>
<keyword evidence="9" id="KW-1006">Bacterial flagellum protein export</keyword>
<reference evidence="13 14" key="2">
    <citation type="journal article" date="2011" name="J. Bacteriol.">
        <title>Genomes of three methylotrophs from a single niche uncover genetic and metabolic divergence of Methylophilaceae.</title>
        <authorList>
            <person name="Lapidus A."/>
            <person name="Clum A."/>
            <person name="Labutti K."/>
            <person name="Kaluzhnaya M.G."/>
            <person name="Lim S."/>
            <person name="Beck D.A."/>
            <person name="Glavina Del Rio T."/>
            <person name="Nolan M."/>
            <person name="Mavromatis K."/>
            <person name="Huntemann M."/>
            <person name="Lucas S."/>
            <person name="Lidstrom M.E."/>
            <person name="Ivanova N."/>
            <person name="Chistoserdova L."/>
        </authorList>
    </citation>
    <scope>NUCLEOTIDE SEQUENCE [LARGE SCALE GENOMIC DNA]</scope>
    <source>
        <strain evidence="13 14">SIP3-4</strain>
    </source>
</reference>
<dbReference type="GO" id="GO:0071973">
    <property type="term" value="P:bacterial-type flagellum-dependent cell motility"/>
    <property type="evidence" value="ECO:0007669"/>
    <property type="project" value="InterPro"/>
</dbReference>
<keyword evidence="10" id="KW-0175">Coiled coil</keyword>
<evidence type="ECO:0000256" key="3">
    <source>
        <dbReference type="ARBA" id="ARBA00006602"/>
    </source>
</evidence>
<comment type="subcellular location">
    <subcellularLocation>
        <location evidence="2">Cytoplasm</location>
    </subcellularLocation>
</comment>
<dbReference type="Pfam" id="PF02108">
    <property type="entry name" value="FliH"/>
    <property type="match status" value="1"/>
</dbReference>
<dbReference type="RefSeq" id="WP_015829585.1">
    <property type="nucleotide sequence ID" value="NC_012969.1"/>
</dbReference>
<reference evidence="14" key="1">
    <citation type="submission" date="2009-07" db="EMBL/GenBank/DDBJ databases">
        <title>Complete sequence of chromosome of Methylovorus sp. SIP3-4.</title>
        <authorList>
            <person name="Lucas S."/>
            <person name="Copeland A."/>
            <person name="Lapidus A."/>
            <person name="Glavina del Rio T."/>
            <person name="Tice H."/>
            <person name="Bruce D."/>
            <person name="Goodwin L."/>
            <person name="Pitluck S."/>
            <person name="Clum A."/>
            <person name="Larimer F."/>
            <person name="Land M."/>
            <person name="Hauser L."/>
            <person name="Kyrpides N."/>
            <person name="Mikhailova N."/>
            <person name="Kayluzhnaya M."/>
            <person name="Chistoserdova L."/>
        </authorList>
    </citation>
    <scope>NUCLEOTIDE SEQUENCE [LARGE SCALE GENOMIC DNA]</scope>
    <source>
        <strain evidence="14">SIP3-4</strain>
    </source>
</reference>
<dbReference type="InterPro" id="IPR000563">
    <property type="entry name" value="Flag_FliH"/>
</dbReference>
<dbReference type="GO" id="GO:0005829">
    <property type="term" value="C:cytosol"/>
    <property type="evidence" value="ECO:0007669"/>
    <property type="project" value="TreeGrafter"/>
</dbReference>
<proteinExistence type="inferred from homology"/>
<evidence type="ECO:0000256" key="2">
    <source>
        <dbReference type="ARBA" id="ARBA00004496"/>
    </source>
</evidence>
<dbReference type="GO" id="GO:0003774">
    <property type="term" value="F:cytoskeletal motor activity"/>
    <property type="evidence" value="ECO:0007669"/>
    <property type="project" value="InterPro"/>
</dbReference>
<keyword evidence="13" id="KW-0282">Flagellum</keyword>
<dbReference type="HOGENOM" id="CLU_062625_4_1_4"/>
<dbReference type="PRINTS" id="PR01003">
    <property type="entry name" value="FLGFLIH"/>
</dbReference>
<evidence type="ECO:0000256" key="5">
    <source>
        <dbReference type="ARBA" id="ARBA00022448"/>
    </source>
</evidence>
<evidence type="ECO:0000256" key="6">
    <source>
        <dbReference type="ARBA" id="ARBA00022490"/>
    </source>
</evidence>
<sequence>MSNATIPKEKQTAYQRWELSSFAEDKPKPMAVAKSPQEKEADSAKLAQMIDKLRQEGYAKGLEEGYAAGMAQALEQAQAEREQLQVLLNSLTEAMSASDEAVGEQLLALALDLAKAMLKTKIEVDPAAVLSVVKDAIHYLPYVQRPARILVHPEDVKTLKNYLVDDIAEHHWMIQEDRNVERGGCIVETAANQIDATNEVRWKRIADALSQQNDWLK</sequence>
<dbReference type="STRING" id="582744.Msip34_0758"/>
<keyword evidence="8" id="KW-0653">Protein transport</keyword>
<dbReference type="OrthoDB" id="5296952at2"/>
<dbReference type="EMBL" id="CP001674">
    <property type="protein sequence ID" value="ACT50006.1"/>
    <property type="molecule type" value="Genomic_DNA"/>
</dbReference>
<evidence type="ECO:0000256" key="11">
    <source>
        <dbReference type="SAM" id="MobiDB-lite"/>
    </source>
</evidence>
<dbReference type="eggNOG" id="COG1317">
    <property type="taxonomic scope" value="Bacteria"/>
</dbReference>
<evidence type="ECO:0000256" key="9">
    <source>
        <dbReference type="ARBA" id="ARBA00023225"/>
    </source>
</evidence>
<comment type="similarity">
    <text evidence="3">Belongs to the FliH family.</text>
</comment>
<dbReference type="InterPro" id="IPR051472">
    <property type="entry name" value="T3SS_Stator/FliH"/>
</dbReference>
<accession>C6XAS4</accession>
<keyword evidence="6" id="KW-0963">Cytoplasm</keyword>
<keyword evidence="13" id="KW-0969">Cilium</keyword>
<evidence type="ECO:0000256" key="7">
    <source>
        <dbReference type="ARBA" id="ARBA00022795"/>
    </source>
</evidence>
<feature type="coiled-coil region" evidence="10">
    <location>
        <begin position="67"/>
        <end position="94"/>
    </location>
</feature>
<dbReference type="GO" id="GO:0015031">
    <property type="term" value="P:protein transport"/>
    <property type="evidence" value="ECO:0007669"/>
    <property type="project" value="UniProtKB-KW"/>
</dbReference>
<dbReference type="AlphaFoldDB" id="C6XAS4"/>
<evidence type="ECO:0000313" key="14">
    <source>
        <dbReference type="Proteomes" id="UP000002743"/>
    </source>
</evidence>
<name>C6XAS4_METGS</name>
<dbReference type="PANTHER" id="PTHR34982">
    <property type="entry name" value="YOP PROTEINS TRANSLOCATION PROTEIN L"/>
    <property type="match status" value="1"/>
</dbReference>
<evidence type="ECO:0000256" key="4">
    <source>
        <dbReference type="ARBA" id="ARBA00016507"/>
    </source>
</evidence>
<dbReference type="GO" id="GO:0009288">
    <property type="term" value="C:bacterial-type flagellum"/>
    <property type="evidence" value="ECO:0007669"/>
    <property type="project" value="InterPro"/>
</dbReference>
<keyword evidence="14" id="KW-1185">Reference proteome</keyword>
<dbReference type="InterPro" id="IPR018035">
    <property type="entry name" value="Flagellar_FliH/T3SS_HrpE"/>
</dbReference>
<protein>
    <recommendedName>
        <fullName evidence="4">Flagellar assembly protein FliH</fullName>
    </recommendedName>
</protein>
<evidence type="ECO:0000313" key="13">
    <source>
        <dbReference type="EMBL" id="ACT50006.1"/>
    </source>
</evidence>
<feature type="domain" description="Flagellar assembly protein FliH/Type III secretion system HrpE" evidence="12">
    <location>
        <begin position="79"/>
        <end position="205"/>
    </location>
</feature>
<evidence type="ECO:0000256" key="10">
    <source>
        <dbReference type="SAM" id="Coils"/>
    </source>
</evidence>
<feature type="region of interest" description="Disordered" evidence="11">
    <location>
        <begin position="19"/>
        <end position="44"/>
    </location>
</feature>
<dbReference type="GO" id="GO:0044781">
    <property type="term" value="P:bacterial-type flagellum organization"/>
    <property type="evidence" value="ECO:0007669"/>
    <property type="project" value="UniProtKB-KW"/>
</dbReference>
<evidence type="ECO:0000256" key="8">
    <source>
        <dbReference type="ARBA" id="ARBA00022927"/>
    </source>
</evidence>
<keyword evidence="5" id="KW-0813">Transport</keyword>